<dbReference type="PANTHER" id="PTHR43483:SF3">
    <property type="entry name" value="MEMBRANE TRANSPORTER PROTEIN HI_0806-RELATED"/>
    <property type="match status" value="1"/>
</dbReference>
<reference evidence="7 8" key="2">
    <citation type="submission" date="2017-06" db="EMBL/GenBank/DDBJ databases">
        <authorList>
            <person name="Kim H.J."/>
            <person name="Triplett B.A."/>
        </authorList>
    </citation>
    <scope>NUCLEOTIDE SEQUENCE [LARGE SCALE GENOMIC DNA]</scope>
    <source>
        <strain evidence="7">Kingella_eburonensis</strain>
    </source>
</reference>
<dbReference type="GO" id="GO:0005886">
    <property type="term" value="C:plasma membrane"/>
    <property type="evidence" value="ECO:0007669"/>
    <property type="project" value="UniProtKB-SubCell"/>
</dbReference>
<keyword evidence="4 5" id="KW-0472">Membrane</keyword>
<dbReference type="Pfam" id="PF01925">
    <property type="entry name" value="TauE"/>
    <property type="match status" value="1"/>
</dbReference>
<gene>
    <name evidence="7" type="ORF">KEBURONENSIS_01399</name>
    <name evidence="6" type="ORF">KEBURONENSIS_01418</name>
</gene>
<dbReference type="EMBL" id="FXUV02000028">
    <property type="protein sequence ID" value="SNB71443.1"/>
    <property type="molecule type" value="Genomic_DNA"/>
</dbReference>
<proteinExistence type="inferred from homology"/>
<keyword evidence="2 5" id="KW-0812">Transmembrane</keyword>
<comment type="subcellular location">
    <subcellularLocation>
        <location evidence="5">Cell membrane</location>
        <topology evidence="5">Multi-pass membrane protein</topology>
    </subcellularLocation>
    <subcellularLocation>
        <location evidence="1">Membrane</location>
        <topology evidence="1">Multi-pass membrane protein</topology>
    </subcellularLocation>
</comment>
<dbReference type="EMBL" id="FXUV01000024">
    <property type="protein sequence ID" value="SMQ12517.1"/>
    <property type="molecule type" value="Genomic_DNA"/>
</dbReference>
<keyword evidence="8" id="KW-1185">Reference proteome</keyword>
<sequence>MLFLAYILIGVVTGFFAGLFGIGGGTIIVPMLTILLPQAGVPDDKLMAMTLGTSFSTIVFTSVASAWQHHRMGNVDFRVFKVFVPTVMLSVFGFGWLVTFLPKAVLMKMFAVMMLFLSVKIIVSSRQSGQTVVKPLTAKVQMVAGTVIGALSSFAGIGGGAFIVPFLNSRGFEMKRAIGTSSACGALLALGATVSFMLSGSHLENMPAYSVGFVYVPAFLGIVAASVGTSKFGALAANKLPVPVLKKAFATFLCFVAIAMFFK</sequence>
<evidence type="ECO:0000256" key="4">
    <source>
        <dbReference type="ARBA" id="ARBA00023136"/>
    </source>
</evidence>
<dbReference type="RefSeq" id="WP_095062698.1">
    <property type="nucleotide sequence ID" value="NZ_CP123447.1"/>
</dbReference>
<keyword evidence="3 5" id="KW-1133">Transmembrane helix</keyword>
<evidence type="ECO:0000313" key="7">
    <source>
        <dbReference type="EMBL" id="SNB71443.1"/>
    </source>
</evidence>
<feature type="transmembrane region" description="Helical" evidence="5">
    <location>
        <begin position="179"/>
        <end position="200"/>
    </location>
</feature>
<keyword evidence="5" id="KW-1003">Cell membrane</keyword>
<feature type="transmembrane region" description="Helical" evidence="5">
    <location>
        <begin position="143"/>
        <end position="167"/>
    </location>
</feature>
<feature type="transmembrane region" description="Helical" evidence="5">
    <location>
        <begin position="46"/>
        <end position="67"/>
    </location>
</feature>
<accession>A0A238TAZ0</accession>
<evidence type="ECO:0000313" key="6">
    <source>
        <dbReference type="EMBL" id="SMQ12517.1"/>
    </source>
</evidence>
<dbReference type="Proteomes" id="UP000215450">
    <property type="component" value="Unassembled WGS sequence"/>
</dbReference>
<feature type="transmembrane region" description="Helical" evidence="5">
    <location>
        <begin position="244"/>
        <end position="262"/>
    </location>
</feature>
<dbReference type="OrthoDB" id="457670at2"/>
<dbReference type="InterPro" id="IPR002781">
    <property type="entry name" value="TM_pro_TauE-like"/>
</dbReference>
<evidence type="ECO:0000256" key="3">
    <source>
        <dbReference type="ARBA" id="ARBA00022989"/>
    </source>
</evidence>
<evidence type="ECO:0000313" key="8">
    <source>
        <dbReference type="Proteomes" id="UP000215450"/>
    </source>
</evidence>
<evidence type="ECO:0000256" key="2">
    <source>
        <dbReference type="ARBA" id="ARBA00022692"/>
    </source>
</evidence>
<evidence type="ECO:0000256" key="1">
    <source>
        <dbReference type="ARBA" id="ARBA00004141"/>
    </source>
</evidence>
<feature type="transmembrane region" description="Helical" evidence="5">
    <location>
        <begin position="105"/>
        <end position="123"/>
    </location>
</feature>
<evidence type="ECO:0000256" key="5">
    <source>
        <dbReference type="RuleBase" id="RU363041"/>
    </source>
</evidence>
<feature type="transmembrane region" description="Helical" evidence="5">
    <location>
        <begin position="79"/>
        <end position="98"/>
    </location>
</feature>
<dbReference type="PANTHER" id="PTHR43483">
    <property type="entry name" value="MEMBRANE TRANSPORTER PROTEIN HI_0806-RELATED"/>
    <property type="match status" value="1"/>
</dbReference>
<organism evidence="7 8">
    <name type="scientific">Kingella negevensis</name>
    <dbReference type="NCBI Taxonomy" id="1522312"/>
    <lineage>
        <taxon>Bacteria</taxon>
        <taxon>Pseudomonadati</taxon>
        <taxon>Pseudomonadota</taxon>
        <taxon>Betaproteobacteria</taxon>
        <taxon>Neisseriales</taxon>
        <taxon>Neisseriaceae</taxon>
        <taxon>Kingella</taxon>
    </lineage>
</organism>
<protein>
    <recommendedName>
        <fullName evidence="5">Probable membrane transporter protein</fullName>
    </recommendedName>
</protein>
<feature type="transmembrane region" description="Helical" evidence="5">
    <location>
        <begin position="6"/>
        <end position="34"/>
    </location>
</feature>
<feature type="transmembrane region" description="Helical" evidence="5">
    <location>
        <begin position="212"/>
        <end position="232"/>
    </location>
</feature>
<reference evidence="6" key="1">
    <citation type="submission" date="2017-05" db="EMBL/GenBank/DDBJ databases">
        <authorList>
            <person name="Song R."/>
            <person name="Chenine A.L."/>
            <person name="Ruprecht R.M."/>
        </authorList>
    </citation>
    <scope>NUCLEOTIDE SEQUENCE</scope>
    <source>
        <strain evidence="6">Kingella_eburonensis</strain>
    </source>
</reference>
<dbReference type="AlphaFoldDB" id="A0A238TAZ0"/>
<comment type="similarity">
    <text evidence="5">Belongs to the 4-toluene sulfonate uptake permease (TSUP) (TC 2.A.102) family.</text>
</comment>
<dbReference type="STRING" id="1522312.GCA_900177895_00163"/>
<name>A0A238TAZ0_9NEIS</name>